<organism evidence="3 4">
    <name type="scientific">Lentzea alba</name>
    <dbReference type="NCBI Taxonomy" id="2714351"/>
    <lineage>
        <taxon>Bacteria</taxon>
        <taxon>Bacillati</taxon>
        <taxon>Actinomycetota</taxon>
        <taxon>Actinomycetes</taxon>
        <taxon>Pseudonocardiales</taxon>
        <taxon>Pseudonocardiaceae</taxon>
        <taxon>Lentzea</taxon>
    </lineage>
</organism>
<name>A0A7C9VUC0_9PSEU</name>
<dbReference type="InterPro" id="IPR012349">
    <property type="entry name" value="Split_barrel_FMN-bd"/>
</dbReference>
<comment type="caution">
    <text evidence="3">The sequence shown here is derived from an EMBL/GenBank/DDBJ whole genome shotgun (WGS) entry which is preliminary data.</text>
</comment>
<evidence type="ECO:0000256" key="1">
    <source>
        <dbReference type="ARBA" id="ARBA00008710"/>
    </source>
</evidence>
<dbReference type="EMBL" id="JAAMPJ010000009">
    <property type="protein sequence ID" value="NGY63132.1"/>
    <property type="molecule type" value="Genomic_DNA"/>
</dbReference>
<dbReference type="SUPFAM" id="SSF50475">
    <property type="entry name" value="FMN-binding split barrel"/>
    <property type="match status" value="1"/>
</dbReference>
<keyword evidence="4" id="KW-1185">Reference proteome</keyword>
<dbReference type="NCBIfam" id="TIGR00026">
    <property type="entry name" value="hi_GC_TIGR00026"/>
    <property type="match status" value="1"/>
</dbReference>
<reference evidence="3 4" key="1">
    <citation type="submission" date="2020-03" db="EMBL/GenBank/DDBJ databases">
        <title>Isolation and identification of active actinomycetes.</title>
        <authorList>
            <person name="Sun X."/>
        </authorList>
    </citation>
    <scope>NUCLEOTIDE SEQUENCE [LARGE SCALE GENOMIC DNA]</scope>
    <source>
        <strain evidence="3 4">NEAU-D13</strain>
    </source>
</reference>
<dbReference type="Proteomes" id="UP000481360">
    <property type="component" value="Unassembled WGS sequence"/>
</dbReference>
<dbReference type="AlphaFoldDB" id="A0A7C9VUC0"/>
<dbReference type="Gene3D" id="2.30.110.10">
    <property type="entry name" value="Electron Transport, Fmn-binding Protein, Chain A"/>
    <property type="match status" value="1"/>
</dbReference>
<comment type="catalytic activity">
    <reaction evidence="2">
        <text>oxidized coenzyme F420-(gamma-L-Glu)(n) + a quinol + H(+) = reduced coenzyme F420-(gamma-L-Glu)(n) + a quinone</text>
        <dbReference type="Rhea" id="RHEA:39663"/>
        <dbReference type="Rhea" id="RHEA-COMP:12939"/>
        <dbReference type="Rhea" id="RHEA-COMP:14378"/>
        <dbReference type="ChEBI" id="CHEBI:15378"/>
        <dbReference type="ChEBI" id="CHEBI:24646"/>
        <dbReference type="ChEBI" id="CHEBI:132124"/>
        <dbReference type="ChEBI" id="CHEBI:133980"/>
        <dbReference type="ChEBI" id="CHEBI:139511"/>
    </reaction>
</comment>
<proteinExistence type="inferred from homology"/>
<gene>
    <name evidence="3" type="ORF">G7043_29860</name>
</gene>
<dbReference type="GO" id="GO:0070967">
    <property type="term" value="F:coenzyme F420 binding"/>
    <property type="evidence" value="ECO:0007669"/>
    <property type="project" value="TreeGrafter"/>
</dbReference>
<dbReference type="Pfam" id="PF04075">
    <property type="entry name" value="F420H2_quin_red"/>
    <property type="match status" value="1"/>
</dbReference>
<evidence type="ECO:0000256" key="2">
    <source>
        <dbReference type="ARBA" id="ARBA00049106"/>
    </source>
</evidence>
<dbReference type="GO" id="GO:0005886">
    <property type="term" value="C:plasma membrane"/>
    <property type="evidence" value="ECO:0007669"/>
    <property type="project" value="TreeGrafter"/>
</dbReference>
<dbReference type="RefSeq" id="WP_166051803.1">
    <property type="nucleotide sequence ID" value="NZ_JAAMPJ010000009.1"/>
</dbReference>
<dbReference type="GO" id="GO:0016491">
    <property type="term" value="F:oxidoreductase activity"/>
    <property type="evidence" value="ECO:0007669"/>
    <property type="project" value="InterPro"/>
</dbReference>
<sequence length="149" mass="16674">MPTDSRYSAVAEHVARYVETNGEIGHIWRDVPTLVLTTRGRRSGTLRRTALIYARTESGLVVAASNLGSDRHPDWYLNLLAEPKVTVQVKDERFDVIASVASGPEYDALWDVMVGVWPDYEDYQRKTQRRIPLVVLSAATEDAPASSRS</sequence>
<accession>A0A7C9VUC0</accession>
<protein>
    <submittedName>
        <fullName evidence="3">Nitroreductase family deazaflavin-dependent oxidoreductase</fullName>
    </submittedName>
</protein>
<dbReference type="InterPro" id="IPR004378">
    <property type="entry name" value="F420H2_quin_Rdtase"/>
</dbReference>
<comment type="similarity">
    <text evidence="1">Belongs to the F420H(2)-dependent quinone reductase family.</text>
</comment>
<dbReference type="PANTHER" id="PTHR39428:SF1">
    <property type="entry name" value="F420H(2)-DEPENDENT QUINONE REDUCTASE RV1261C"/>
    <property type="match status" value="1"/>
</dbReference>
<evidence type="ECO:0000313" key="3">
    <source>
        <dbReference type="EMBL" id="NGY63132.1"/>
    </source>
</evidence>
<dbReference type="PANTHER" id="PTHR39428">
    <property type="entry name" value="F420H(2)-DEPENDENT QUINONE REDUCTASE RV1261C"/>
    <property type="match status" value="1"/>
</dbReference>
<evidence type="ECO:0000313" key="4">
    <source>
        <dbReference type="Proteomes" id="UP000481360"/>
    </source>
</evidence>